<dbReference type="AlphaFoldDB" id="A4BFZ1"/>
<gene>
    <name evidence="2" type="ORF">MED297_03932</name>
</gene>
<feature type="transmembrane region" description="Helical" evidence="1">
    <location>
        <begin position="137"/>
        <end position="155"/>
    </location>
</feature>
<feature type="transmembrane region" description="Helical" evidence="1">
    <location>
        <begin position="90"/>
        <end position="110"/>
    </location>
</feature>
<evidence type="ECO:0000313" key="3">
    <source>
        <dbReference type="Proteomes" id="UP000005953"/>
    </source>
</evidence>
<protein>
    <submittedName>
        <fullName evidence="2">Uncharacterized protein</fullName>
    </submittedName>
</protein>
<organism evidence="2 3">
    <name type="scientific">Reinekea blandensis MED297</name>
    <dbReference type="NCBI Taxonomy" id="314283"/>
    <lineage>
        <taxon>Bacteria</taxon>
        <taxon>Pseudomonadati</taxon>
        <taxon>Pseudomonadota</taxon>
        <taxon>Gammaproteobacteria</taxon>
        <taxon>Oceanospirillales</taxon>
        <taxon>Saccharospirillaceae</taxon>
        <taxon>Reinekea</taxon>
    </lineage>
</organism>
<accession>A4BFZ1</accession>
<keyword evidence="3" id="KW-1185">Reference proteome</keyword>
<reference evidence="2 3" key="1">
    <citation type="submission" date="2006-02" db="EMBL/GenBank/DDBJ databases">
        <authorList>
            <person name="Pinhassi J."/>
            <person name="Pedros-Alio C."/>
            <person name="Ferriera S."/>
            <person name="Johnson J."/>
            <person name="Kravitz S."/>
            <person name="Halpern A."/>
            <person name="Remington K."/>
            <person name="Beeson K."/>
            <person name="Tran B."/>
            <person name="Rogers Y.-H."/>
            <person name="Friedman R."/>
            <person name="Venter J.C."/>
        </authorList>
    </citation>
    <scope>NUCLEOTIDE SEQUENCE [LARGE SCALE GENOMIC DNA]</scope>
    <source>
        <strain evidence="2 3">MED297</strain>
    </source>
</reference>
<dbReference type="OrthoDB" id="6196671at2"/>
<dbReference type="RefSeq" id="WP_008047610.1">
    <property type="nucleotide sequence ID" value="NZ_CH724154.1"/>
</dbReference>
<dbReference type="Proteomes" id="UP000005953">
    <property type="component" value="Unassembled WGS sequence"/>
</dbReference>
<evidence type="ECO:0000313" key="2">
    <source>
        <dbReference type="EMBL" id="EAR09009.1"/>
    </source>
</evidence>
<comment type="caution">
    <text evidence="2">The sequence shown here is derived from an EMBL/GenBank/DDBJ whole genome shotgun (WGS) entry which is preliminary data.</text>
</comment>
<dbReference type="EMBL" id="AAOE01000014">
    <property type="protein sequence ID" value="EAR09009.1"/>
    <property type="molecule type" value="Genomic_DNA"/>
</dbReference>
<feature type="transmembrane region" description="Helical" evidence="1">
    <location>
        <begin position="251"/>
        <end position="272"/>
    </location>
</feature>
<proteinExistence type="predicted"/>
<dbReference type="STRING" id="314283.MED297_03932"/>
<keyword evidence="1" id="KW-1133">Transmembrane helix</keyword>
<dbReference type="HOGENOM" id="CLU_986505_0_0_6"/>
<sequence length="282" mass="32623">MTWERFGYICRKVAAGIREDETVSDCIGRVEKSESCAYYGDPLHRRSLPKKILDKVALIDSKERALATLNIYQEFDLVEKFEEPIRFKRVVAYLSYVTFIFYIVVGIYQVKVAPTFLNAFNDFELSVPRHLGWYQDYWGYIVLVVSILLIASLVIGHNLRKLFRFDLGIENGFVFKYLVFRSIRTSYKKVMDILQFPISEAGEPEENRSSELVNHLKEVEASEMSVAVEMQALLRVQMRVLLEKSEQQMKLISVFVALVVVTAIFFFLASAYSPIFFLGEIV</sequence>
<evidence type="ECO:0000256" key="1">
    <source>
        <dbReference type="SAM" id="Phobius"/>
    </source>
</evidence>
<keyword evidence="1" id="KW-0472">Membrane</keyword>
<name>A4BFZ1_9GAMM</name>
<keyword evidence="1" id="KW-0812">Transmembrane</keyword>